<proteinExistence type="predicted"/>
<sequence length="133" mass="12980">MQLRPDDLTDVSRCEACAPAPPAADGIPELIEAVVPVVAAFRTGNGPGDGPVTLAVGCADGRLSATPPASAGTAGGTVTQAPGTGPRAGRARRPHPGGGPGGGVGPGREVRGGRAGEGPPARQRAPVRGRCPR</sequence>
<gene>
    <name evidence="2" type="ORF">GCM10009802_15120</name>
</gene>
<reference evidence="2 3" key="1">
    <citation type="journal article" date="2019" name="Int. J. Syst. Evol. Microbiol.">
        <title>The Global Catalogue of Microorganisms (GCM) 10K type strain sequencing project: providing services to taxonomists for standard genome sequencing and annotation.</title>
        <authorList>
            <consortium name="The Broad Institute Genomics Platform"/>
            <consortium name="The Broad Institute Genome Sequencing Center for Infectious Disease"/>
            <person name="Wu L."/>
            <person name="Ma J."/>
        </authorList>
    </citation>
    <scope>NUCLEOTIDE SEQUENCE [LARGE SCALE GENOMIC DNA]</scope>
    <source>
        <strain evidence="2 3">JCM 15481</strain>
    </source>
</reference>
<feature type="region of interest" description="Disordered" evidence="1">
    <location>
        <begin position="62"/>
        <end position="133"/>
    </location>
</feature>
<dbReference type="Proteomes" id="UP001500443">
    <property type="component" value="Unassembled WGS sequence"/>
</dbReference>
<evidence type="ECO:0000256" key="1">
    <source>
        <dbReference type="SAM" id="MobiDB-lite"/>
    </source>
</evidence>
<feature type="compositionally biased region" description="Gly residues" evidence="1">
    <location>
        <begin position="96"/>
        <end position="106"/>
    </location>
</feature>
<dbReference type="EMBL" id="BAAAPF010000026">
    <property type="protein sequence ID" value="GAA2115225.1"/>
    <property type="molecule type" value="Genomic_DNA"/>
</dbReference>
<accession>A0ABN2XRK0</accession>
<evidence type="ECO:0000313" key="2">
    <source>
        <dbReference type="EMBL" id="GAA2115225.1"/>
    </source>
</evidence>
<name>A0ABN2XRK0_9ACTN</name>
<feature type="compositionally biased region" description="Low complexity" evidence="1">
    <location>
        <begin position="65"/>
        <end position="88"/>
    </location>
</feature>
<evidence type="ECO:0000313" key="3">
    <source>
        <dbReference type="Proteomes" id="UP001500443"/>
    </source>
</evidence>
<protein>
    <submittedName>
        <fullName evidence="2">Uncharacterized protein</fullName>
    </submittedName>
</protein>
<comment type="caution">
    <text evidence="2">The sequence shown here is derived from an EMBL/GenBank/DDBJ whole genome shotgun (WGS) entry which is preliminary data.</text>
</comment>
<keyword evidence="3" id="KW-1185">Reference proteome</keyword>
<organism evidence="2 3">
    <name type="scientific">Streptomyces synnematoformans</name>
    <dbReference type="NCBI Taxonomy" id="415721"/>
    <lineage>
        <taxon>Bacteria</taxon>
        <taxon>Bacillati</taxon>
        <taxon>Actinomycetota</taxon>
        <taxon>Actinomycetes</taxon>
        <taxon>Kitasatosporales</taxon>
        <taxon>Streptomycetaceae</taxon>
        <taxon>Streptomyces</taxon>
    </lineage>
</organism>